<name>A0A3N1LMY8_9PROT</name>
<organism evidence="1 2">
    <name type="scientific">Stella humosa</name>
    <dbReference type="NCBI Taxonomy" id="94"/>
    <lineage>
        <taxon>Bacteria</taxon>
        <taxon>Pseudomonadati</taxon>
        <taxon>Pseudomonadota</taxon>
        <taxon>Alphaproteobacteria</taxon>
        <taxon>Rhodospirillales</taxon>
        <taxon>Stellaceae</taxon>
        <taxon>Stella</taxon>
    </lineage>
</organism>
<sequence>MLLLDGTESAAGRGLLVLSALYWCTNWLPRVRIRVCDVAREDVALAWNAFHFDTRLKVDMRVAATAADPARPLFAGAALYGAIASGGARHLRLAEAAQAGVPALVAIQFPEGDWSTAEAVRLENAAFDARRFADELRSALAPVLDRPQ</sequence>
<dbReference type="Proteomes" id="UP000278222">
    <property type="component" value="Unassembled WGS sequence"/>
</dbReference>
<reference evidence="1 2" key="1">
    <citation type="submission" date="2018-11" db="EMBL/GenBank/DDBJ databases">
        <title>Genomic Encyclopedia of Type Strains, Phase IV (KMG-IV): sequencing the most valuable type-strain genomes for metagenomic binning, comparative biology and taxonomic classification.</title>
        <authorList>
            <person name="Goeker M."/>
        </authorList>
    </citation>
    <scope>NUCLEOTIDE SEQUENCE [LARGE SCALE GENOMIC DNA]</scope>
    <source>
        <strain evidence="1 2">DSM 5900</strain>
    </source>
</reference>
<accession>A0A3N1LMY8</accession>
<protein>
    <submittedName>
        <fullName evidence="1">Uncharacterized protein</fullName>
    </submittedName>
</protein>
<dbReference type="AlphaFoldDB" id="A0A3N1LMY8"/>
<comment type="caution">
    <text evidence="1">The sequence shown here is derived from an EMBL/GenBank/DDBJ whole genome shotgun (WGS) entry which is preliminary data.</text>
</comment>
<dbReference type="EMBL" id="RJKX01000014">
    <property type="protein sequence ID" value="ROP90575.1"/>
    <property type="molecule type" value="Genomic_DNA"/>
</dbReference>
<evidence type="ECO:0000313" key="2">
    <source>
        <dbReference type="Proteomes" id="UP000278222"/>
    </source>
</evidence>
<evidence type="ECO:0000313" key="1">
    <source>
        <dbReference type="EMBL" id="ROP90575.1"/>
    </source>
</evidence>
<proteinExistence type="predicted"/>
<gene>
    <name evidence="1" type="ORF">EDC65_2426</name>
</gene>
<keyword evidence="2" id="KW-1185">Reference proteome</keyword>